<name>A0ABT3CYD2_9BACT</name>
<dbReference type="Proteomes" id="UP001300692">
    <property type="component" value="Unassembled WGS sequence"/>
</dbReference>
<organism evidence="1 2">
    <name type="scientific">Reichenbachiella ulvae</name>
    <dbReference type="NCBI Taxonomy" id="2980104"/>
    <lineage>
        <taxon>Bacteria</taxon>
        <taxon>Pseudomonadati</taxon>
        <taxon>Bacteroidota</taxon>
        <taxon>Cytophagia</taxon>
        <taxon>Cytophagales</taxon>
        <taxon>Reichenbachiellaceae</taxon>
        <taxon>Reichenbachiella</taxon>
    </lineage>
</organism>
<reference evidence="1 2" key="1">
    <citation type="submission" date="2022-10" db="EMBL/GenBank/DDBJ databases">
        <title>Comparative genomics and taxonomic characterization of three novel marine species of genus Reichenbachiella exhibiting antioxidant and polysaccharide degradation activities.</title>
        <authorList>
            <person name="Muhammad N."/>
            <person name="Lee Y.-J."/>
            <person name="Ko J."/>
            <person name="Kim S.-G."/>
        </authorList>
    </citation>
    <scope>NUCLEOTIDE SEQUENCE [LARGE SCALE GENOMIC DNA]</scope>
    <source>
        <strain evidence="1 2">ABR2-5</strain>
    </source>
</reference>
<accession>A0ABT3CYD2</accession>
<evidence type="ECO:0000313" key="2">
    <source>
        <dbReference type="Proteomes" id="UP001300692"/>
    </source>
</evidence>
<dbReference type="EMBL" id="JAOYOD010000001">
    <property type="protein sequence ID" value="MCV9388534.1"/>
    <property type="molecule type" value="Genomic_DNA"/>
</dbReference>
<proteinExistence type="predicted"/>
<keyword evidence="2" id="KW-1185">Reference proteome</keyword>
<comment type="caution">
    <text evidence="1">The sequence shown here is derived from an EMBL/GenBank/DDBJ whole genome shotgun (WGS) entry which is preliminary data.</text>
</comment>
<evidence type="ECO:0000313" key="1">
    <source>
        <dbReference type="EMBL" id="MCV9388534.1"/>
    </source>
</evidence>
<dbReference type="RefSeq" id="WP_264139405.1">
    <property type="nucleotide sequence ID" value="NZ_JAOYOD010000001.1"/>
</dbReference>
<protein>
    <submittedName>
        <fullName evidence="1">Uncharacterized protein</fullName>
    </submittedName>
</protein>
<sequence>MNQLSLNKIPLIIGLILFCGALNAQKLAKFKEVLPGILGSDPANAVAALKKYQQDDPEKASVYVQLSLVYYQRFADSDPLVGYKRAIANIKLAQEAQAMAKVYLNEKEVKRNEDEFLNFAYFDEKGRMQVELDSIYNRFFVDSVKMAEYQAHVPPIYEAFTGSYMAYSRANQVYTQIMGRYKTLKELYLLYDEDIAKEFESLKKEYLRALELFDSYQSLIEEYHIGYDQSMEIRDIEVYRLDGLSVEINFLQEKIPIWNYAKWVDEINGYVDKDIQYLRMLMVQNEKLLNTKLARTPEDYMNKDFELFKVSKELLFNIRKYDLNSVVEPLFEYKSVNQKLLVENLKQENQAIEASSKLNPIYNYGRMLYEIKRADTILNVASRRNTKESYERYQEFIDQFYQGIQGVNSFVNNERNKNQSAFNRYLELLKPEVLRDVMGDSLKKEYSYKRKKIKDYVQMPTEELLSTGQPITTQIVENIDGSQYLGGQVLDPQTGRVSAFVSRKEGNGRISWYQEINLSFEGESDLTDTEMTVLNDELSGCTFIVRSEHPETKDVKNTLLAFSDQGEQLFGKILEINKYPRTLNFVESLNSYVLVFYGDDREVIGQLGDLTVTRLTSEGDVKWQQSRKLNGNVFGLVSTEDGFILAGNYKQIANKDGSVVSSTSSLGSTYLLKVNHSGDWAKERFFSDESISNQMRKYGDHCIPILSIGDQPNINYIVTKDLDLVSSSFD</sequence>
<gene>
    <name evidence="1" type="ORF">N7U62_17750</name>
</gene>